<dbReference type="AlphaFoldDB" id="A0A8C0XLR4"/>
<dbReference type="GO" id="GO:0009566">
    <property type="term" value="P:fertilization"/>
    <property type="evidence" value="ECO:0007669"/>
    <property type="project" value="TreeGrafter"/>
</dbReference>
<feature type="region of interest" description="Disordered" evidence="1">
    <location>
        <begin position="1"/>
        <end position="51"/>
    </location>
</feature>
<feature type="compositionally biased region" description="Polar residues" evidence="1">
    <location>
        <begin position="11"/>
        <end position="26"/>
    </location>
</feature>
<dbReference type="Ensembl" id="ENSCCNT00000038729.1">
    <property type="protein sequence ID" value="ENSCCNP00000030764.1"/>
    <property type="gene ID" value="ENSCCNG00000029391.1"/>
</dbReference>
<dbReference type="PANTHER" id="PTHR33517">
    <property type="entry name" value="PROTEIN FAM170B-RELATED"/>
    <property type="match status" value="1"/>
</dbReference>
<sequence>MKRHFRDHSGEQSSIDGTTLSVTTPESTEESVRMYWPCGPKDRDELSPGPGPALLHENIFLAAQARAQGMLRWSSSTSSQSSSDYQSYSLYRSCYSSKQEEQDAAPQSVSALYTHVQTVRGVAVAWETDAGFEPVNRKPRIHEAEFIKRQRRKGTSFEMASNTDLHWDLEACKNNYCLETDDSELLGPLECCLQELRAHPDWLVTTNHGLRCVACCRVFPTLEVLLEHAQHGIREGFSCQIFFEEMLERRRARDQGQEQLEEEEQSPSDSSPCSRTHSKGKVFTSQQQEQQKQQQQEQQYKSPFQKPESNEEGFKCSGWFLQACGRKNSYFCWRISRSTLSVQVDVAHRTANCK</sequence>
<protein>
    <recommendedName>
        <fullName evidence="3">Protein FAM170B</fullName>
    </recommendedName>
</protein>
<dbReference type="GO" id="GO:0001669">
    <property type="term" value="C:acrosomal vesicle"/>
    <property type="evidence" value="ECO:0007669"/>
    <property type="project" value="TreeGrafter"/>
</dbReference>
<reference evidence="2" key="1">
    <citation type="submission" date="2023-09" db="UniProtKB">
        <authorList>
            <consortium name="Ensembl"/>
        </authorList>
    </citation>
    <scope>IDENTIFICATION</scope>
</reference>
<feature type="compositionally biased region" description="Low complexity" evidence="1">
    <location>
        <begin position="286"/>
        <end position="299"/>
    </location>
</feature>
<evidence type="ECO:0000256" key="1">
    <source>
        <dbReference type="SAM" id="MobiDB-lite"/>
    </source>
</evidence>
<evidence type="ECO:0000313" key="2">
    <source>
        <dbReference type="Ensembl" id="ENSCCNP00000030764.1"/>
    </source>
</evidence>
<dbReference type="Pfam" id="PF17734">
    <property type="entry name" value="Spt46"/>
    <property type="match status" value="1"/>
</dbReference>
<proteinExistence type="predicted"/>
<dbReference type="InterPro" id="IPR040879">
    <property type="entry name" value="Spt46-like"/>
</dbReference>
<feature type="region of interest" description="Disordered" evidence="1">
    <location>
        <begin position="253"/>
        <end position="309"/>
    </location>
</feature>
<evidence type="ECO:0008006" key="3">
    <source>
        <dbReference type="Google" id="ProtNLM"/>
    </source>
</evidence>
<organism evidence="2">
    <name type="scientific">Castor canadensis</name>
    <name type="common">American beaver</name>
    <dbReference type="NCBI Taxonomy" id="51338"/>
    <lineage>
        <taxon>Eukaryota</taxon>
        <taxon>Metazoa</taxon>
        <taxon>Chordata</taxon>
        <taxon>Craniata</taxon>
        <taxon>Vertebrata</taxon>
        <taxon>Euteleostomi</taxon>
        <taxon>Mammalia</taxon>
        <taxon>Eutheria</taxon>
        <taxon>Euarchontoglires</taxon>
        <taxon>Glires</taxon>
        <taxon>Rodentia</taxon>
        <taxon>Castorimorpha</taxon>
        <taxon>Castoridae</taxon>
        <taxon>Castor</taxon>
    </lineage>
</organism>
<accession>A0A8C0XLR4</accession>
<dbReference type="PANTHER" id="PTHR33517:SF2">
    <property type="entry name" value="PROTEIN FAM170B"/>
    <property type="match status" value="1"/>
</dbReference>
<name>A0A8C0XLR4_CASCN</name>